<name>A0A4C1XNA9_EUMVA</name>
<dbReference type="AlphaFoldDB" id="A0A4C1XNA9"/>
<proteinExistence type="predicted"/>
<organism evidence="1 2">
    <name type="scientific">Eumeta variegata</name>
    <name type="common">Bagworm moth</name>
    <name type="synonym">Eumeta japonica</name>
    <dbReference type="NCBI Taxonomy" id="151549"/>
    <lineage>
        <taxon>Eukaryota</taxon>
        <taxon>Metazoa</taxon>
        <taxon>Ecdysozoa</taxon>
        <taxon>Arthropoda</taxon>
        <taxon>Hexapoda</taxon>
        <taxon>Insecta</taxon>
        <taxon>Pterygota</taxon>
        <taxon>Neoptera</taxon>
        <taxon>Endopterygota</taxon>
        <taxon>Lepidoptera</taxon>
        <taxon>Glossata</taxon>
        <taxon>Ditrysia</taxon>
        <taxon>Tineoidea</taxon>
        <taxon>Psychidae</taxon>
        <taxon>Oiketicinae</taxon>
        <taxon>Eumeta</taxon>
    </lineage>
</organism>
<evidence type="ECO:0000313" key="1">
    <source>
        <dbReference type="EMBL" id="GBP63689.1"/>
    </source>
</evidence>
<keyword evidence="2" id="KW-1185">Reference proteome</keyword>
<dbReference type="EMBL" id="BGZK01000876">
    <property type="protein sequence ID" value="GBP63689.1"/>
    <property type="molecule type" value="Genomic_DNA"/>
</dbReference>
<comment type="caution">
    <text evidence="1">The sequence shown here is derived from an EMBL/GenBank/DDBJ whole genome shotgun (WGS) entry which is preliminary data.</text>
</comment>
<sequence length="136" mass="14815">MYAFLCGNFIEIRSMYTRAEPGKEIIAGICKLPVKFTARPVIHHKQTVYGLEVAVSAVAFPQSLRVPVVHFPVPSVNPHPLLLDALFPQEAGNALVTPLQLRISMGGAKTWSGFLSHGVSFSITITRMSSALRNGQ</sequence>
<gene>
    <name evidence="1" type="ORF">EVAR_82049_1</name>
</gene>
<evidence type="ECO:0000313" key="2">
    <source>
        <dbReference type="Proteomes" id="UP000299102"/>
    </source>
</evidence>
<accession>A0A4C1XNA9</accession>
<protein>
    <submittedName>
        <fullName evidence="1">Uncharacterized protein</fullName>
    </submittedName>
</protein>
<reference evidence="1 2" key="1">
    <citation type="journal article" date="2019" name="Commun. Biol.">
        <title>The bagworm genome reveals a unique fibroin gene that provides high tensile strength.</title>
        <authorList>
            <person name="Kono N."/>
            <person name="Nakamura H."/>
            <person name="Ohtoshi R."/>
            <person name="Tomita M."/>
            <person name="Numata K."/>
            <person name="Arakawa K."/>
        </authorList>
    </citation>
    <scope>NUCLEOTIDE SEQUENCE [LARGE SCALE GENOMIC DNA]</scope>
</reference>
<dbReference type="Proteomes" id="UP000299102">
    <property type="component" value="Unassembled WGS sequence"/>
</dbReference>